<proteinExistence type="predicted"/>
<gene>
    <name evidence="1" type="primary">ORF190745</name>
</gene>
<accession>A0A0B7BKK5</accession>
<evidence type="ECO:0000313" key="1">
    <source>
        <dbReference type="EMBL" id="CEK92876.1"/>
    </source>
</evidence>
<dbReference type="EMBL" id="HACG01046011">
    <property type="protein sequence ID" value="CEK92876.1"/>
    <property type="molecule type" value="Transcribed_RNA"/>
</dbReference>
<organism evidence="1">
    <name type="scientific">Arion vulgaris</name>
    <dbReference type="NCBI Taxonomy" id="1028688"/>
    <lineage>
        <taxon>Eukaryota</taxon>
        <taxon>Metazoa</taxon>
        <taxon>Spiralia</taxon>
        <taxon>Lophotrochozoa</taxon>
        <taxon>Mollusca</taxon>
        <taxon>Gastropoda</taxon>
        <taxon>Heterobranchia</taxon>
        <taxon>Euthyneura</taxon>
        <taxon>Panpulmonata</taxon>
        <taxon>Eupulmonata</taxon>
        <taxon>Stylommatophora</taxon>
        <taxon>Helicina</taxon>
        <taxon>Arionoidea</taxon>
        <taxon>Arionidae</taxon>
        <taxon>Arion</taxon>
    </lineage>
</organism>
<dbReference type="AlphaFoldDB" id="A0A0B7BKK5"/>
<protein>
    <submittedName>
        <fullName evidence="1">Uncharacterized protein</fullName>
    </submittedName>
</protein>
<sequence>MGLGRFGNIYICLVSRLTYQAFTVDFHFCPSATFEHTGHRFPSDVHQRVVLANVLTGIRHT</sequence>
<name>A0A0B7BKK5_9EUPU</name>
<reference evidence="1" key="1">
    <citation type="submission" date="2014-12" db="EMBL/GenBank/DDBJ databases">
        <title>Insight into the proteome of Arion vulgaris.</title>
        <authorList>
            <person name="Aradska J."/>
            <person name="Bulat T."/>
            <person name="Smidak R."/>
            <person name="Sarate P."/>
            <person name="Gangsoo J."/>
            <person name="Sialana F."/>
            <person name="Bilban M."/>
            <person name="Lubec G."/>
        </authorList>
    </citation>
    <scope>NUCLEOTIDE SEQUENCE</scope>
    <source>
        <tissue evidence="1">Skin</tissue>
    </source>
</reference>